<dbReference type="Proteomes" id="UP000008068">
    <property type="component" value="Unassembled WGS sequence"/>
</dbReference>
<dbReference type="FunCoup" id="G0NUQ2">
    <property type="interactions" value="1810"/>
</dbReference>
<dbReference type="InParanoid" id="G0NUQ2"/>
<evidence type="ECO:0000313" key="2">
    <source>
        <dbReference type="Proteomes" id="UP000008068"/>
    </source>
</evidence>
<accession>G0NUQ2</accession>
<proteinExistence type="predicted"/>
<keyword evidence="2" id="KW-1185">Reference proteome</keyword>
<dbReference type="EMBL" id="GL379951">
    <property type="protein sequence ID" value="EGT37866.1"/>
    <property type="molecule type" value="Genomic_DNA"/>
</dbReference>
<dbReference type="STRING" id="135651.G0NUQ2"/>
<dbReference type="OrthoDB" id="5853869at2759"/>
<dbReference type="OMA" id="SETPCRE"/>
<reference evidence="2" key="1">
    <citation type="submission" date="2011-07" db="EMBL/GenBank/DDBJ databases">
        <authorList>
            <consortium name="Caenorhabditis brenneri Sequencing and Analysis Consortium"/>
            <person name="Wilson R.K."/>
        </authorList>
    </citation>
    <scope>NUCLEOTIDE SEQUENCE [LARGE SCALE GENOMIC DNA]</scope>
    <source>
        <strain evidence="2">PB2801</strain>
    </source>
</reference>
<dbReference type="HOGENOM" id="CLU_1490321_0_0_1"/>
<dbReference type="AlphaFoldDB" id="G0NUQ2"/>
<dbReference type="eggNOG" id="ENOG502TIQ6">
    <property type="taxonomic scope" value="Eukaryota"/>
</dbReference>
<name>G0NUQ2_CAEBE</name>
<protein>
    <submittedName>
        <fullName evidence="1">Uncharacterized protein</fullName>
    </submittedName>
</protein>
<organism evidence="2">
    <name type="scientific">Caenorhabditis brenneri</name>
    <name type="common">Nematode worm</name>
    <dbReference type="NCBI Taxonomy" id="135651"/>
    <lineage>
        <taxon>Eukaryota</taxon>
        <taxon>Metazoa</taxon>
        <taxon>Ecdysozoa</taxon>
        <taxon>Nematoda</taxon>
        <taxon>Chromadorea</taxon>
        <taxon>Rhabditida</taxon>
        <taxon>Rhabditina</taxon>
        <taxon>Rhabditomorpha</taxon>
        <taxon>Rhabditoidea</taxon>
        <taxon>Rhabditidae</taxon>
        <taxon>Peloderinae</taxon>
        <taxon>Caenorhabditis</taxon>
    </lineage>
</organism>
<gene>
    <name evidence="1" type="ORF">CAEBREN_11966</name>
</gene>
<evidence type="ECO:0000313" key="1">
    <source>
        <dbReference type="EMBL" id="EGT37866.1"/>
    </source>
</evidence>
<sequence length="177" mass="20014">MASPTSHRTSLLTSREGLRTQVPEGGELVCYRNEEDQHLVLKVEYSREMMIKLSSSIFCHQRPNGLKQIAEEMPELLGLPQPIPPTAFPPLLDSQVPSPQLCLANATYSKMNSPVHLFSPVRGPVTEADETVRNFISQRELQKRFQNMSLSGESSPTRYLIECSETPCREVRNPRFT</sequence>